<evidence type="ECO:0000313" key="2">
    <source>
        <dbReference type="Proteomes" id="UP001295684"/>
    </source>
</evidence>
<comment type="caution">
    <text evidence="1">The sequence shown here is derived from an EMBL/GenBank/DDBJ whole genome shotgun (WGS) entry which is preliminary data.</text>
</comment>
<sequence length="58" mass="6480">MSLKGNCIRHSESLEFILPSLITETIPSHSFSLNLSCILDTLARNYPFVIEVGSKSRI</sequence>
<gene>
    <name evidence="1" type="ORF">ECRASSUSDP1_LOCUS4827</name>
</gene>
<protein>
    <submittedName>
        <fullName evidence="1">Uncharacterized protein</fullName>
    </submittedName>
</protein>
<evidence type="ECO:0000313" key="1">
    <source>
        <dbReference type="EMBL" id="CAI2363491.1"/>
    </source>
</evidence>
<organism evidence="1 2">
    <name type="scientific">Euplotes crassus</name>
    <dbReference type="NCBI Taxonomy" id="5936"/>
    <lineage>
        <taxon>Eukaryota</taxon>
        <taxon>Sar</taxon>
        <taxon>Alveolata</taxon>
        <taxon>Ciliophora</taxon>
        <taxon>Intramacronucleata</taxon>
        <taxon>Spirotrichea</taxon>
        <taxon>Hypotrichia</taxon>
        <taxon>Euplotida</taxon>
        <taxon>Euplotidae</taxon>
        <taxon>Moneuplotes</taxon>
    </lineage>
</organism>
<dbReference type="Proteomes" id="UP001295684">
    <property type="component" value="Unassembled WGS sequence"/>
</dbReference>
<dbReference type="EMBL" id="CAMPGE010004640">
    <property type="protein sequence ID" value="CAI2363491.1"/>
    <property type="molecule type" value="Genomic_DNA"/>
</dbReference>
<keyword evidence="2" id="KW-1185">Reference proteome</keyword>
<dbReference type="AlphaFoldDB" id="A0AAD1UBB3"/>
<proteinExistence type="predicted"/>
<accession>A0AAD1UBB3</accession>
<name>A0AAD1UBB3_EUPCR</name>
<reference evidence="1" key="1">
    <citation type="submission" date="2023-07" db="EMBL/GenBank/DDBJ databases">
        <authorList>
            <consortium name="AG Swart"/>
            <person name="Singh M."/>
            <person name="Singh A."/>
            <person name="Seah K."/>
            <person name="Emmerich C."/>
        </authorList>
    </citation>
    <scope>NUCLEOTIDE SEQUENCE</scope>
    <source>
        <strain evidence="1">DP1</strain>
    </source>
</reference>